<protein>
    <recommendedName>
        <fullName evidence="1">Glutaredoxin domain-containing protein</fullName>
    </recommendedName>
</protein>
<dbReference type="Proteomes" id="UP000250235">
    <property type="component" value="Unassembled WGS sequence"/>
</dbReference>
<reference evidence="2 3" key="1">
    <citation type="journal article" date="2015" name="Proc. Natl. Acad. Sci. U.S.A.">
        <title>The resurrection genome of Boea hygrometrica: A blueprint for survival of dehydration.</title>
        <authorList>
            <person name="Xiao L."/>
            <person name="Yang G."/>
            <person name="Zhang L."/>
            <person name="Yang X."/>
            <person name="Zhao S."/>
            <person name="Ji Z."/>
            <person name="Zhou Q."/>
            <person name="Hu M."/>
            <person name="Wang Y."/>
            <person name="Chen M."/>
            <person name="Xu Y."/>
            <person name="Jin H."/>
            <person name="Xiao X."/>
            <person name="Hu G."/>
            <person name="Bao F."/>
            <person name="Hu Y."/>
            <person name="Wan P."/>
            <person name="Li L."/>
            <person name="Deng X."/>
            <person name="Kuang T."/>
            <person name="Xiang C."/>
            <person name="Zhu J.K."/>
            <person name="Oliver M.J."/>
            <person name="He Y."/>
        </authorList>
    </citation>
    <scope>NUCLEOTIDE SEQUENCE [LARGE SCALE GENOMIC DNA]</scope>
    <source>
        <strain evidence="3">cv. XS01</strain>
    </source>
</reference>
<dbReference type="PROSITE" id="PS51354">
    <property type="entry name" value="GLUTAREDOXIN_2"/>
    <property type="match status" value="1"/>
</dbReference>
<organism evidence="2 3">
    <name type="scientific">Dorcoceras hygrometricum</name>
    <dbReference type="NCBI Taxonomy" id="472368"/>
    <lineage>
        <taxon>Eukaryota</taxon>
        <taxon>Viridiplantae</taxon>
        <taxon>Streptophyta</taxon>
        <taxon>Embryophyta</taxon>
        <taxon>Tracheophyta</taxon>
        <taxon>Spermatophyta</taxon>
        <taxon>Magnoliopsida</taxon>
        <taxon>eudicotyledons</taxon>
        <taxon>Gunneridae</taxon>
        <taxon>Pentapetalae</taxon>
        <taxon>asterids</taxon>
        <taxon>lamiids</taxon>
        <taxon>Lamiales</taxon>
        <taxon>Gesneriaceae</taxon>
        <taxon>Didymocarpoideae</taxon>
        <taxon>Trichosporeae</taxon>
        <taxon>Loxocarpinae</taxon>
        <taxon>Dorcoceras</taxon>
    </lineage>
</organism>
<proteinExistence type="predicted"/>
<dbReference type="CDD" id="cd03031">
    <property type="entry name" value="GRX_GRX_like"/>
    <property type="match status" value="1"/>
</dbReference>
<dbReference type="Pfam" id="PF23733">
    <property type="entry name" value="GRXCR1-2_C"/>
    <property type="match status" value="1"/>
</dbReference>
<dbReference type="EMBL" id="KV011838">
    <property type="protein sequence ID" value="KZV25763.1"/>
    <property type="molecule type" value="Genomic_DNA"/>
</dbReference>
<dbReference type="InterPro" id="IPR036249">
    <property type="entry name" value="Thioredoxin-like_sf"/>
</dbReference>
<feature type="domain" description="Glutaredoxin" evidence="1">
    <location>
        <begin position="95"/>
        <end position="164"/>
    </location>
</feature>
<dbReference type="AlphaFoldDB" id="A0A2Z7AWA0"/>
<gene>
    <name evidence="2" type="ORF">F511_04824</name>
</gene>
<sequence>MFIRRTKSRARIHNAPSPKFACSSFKDIHSLLSDASSGCVGGDGDAPNSPRKLSICHRTRSVNALLRSLSLPPQPPDQLSKNGEIRIPDAEKKIVVYFTSLRVVRRTFEDCKAVRSILRSFRVTIDERDLSMDSGFMDELQRILGQSEKSKLTLPRVFIGGRYVGGVEEVKHLHESGQLRKQVEGLPAADPCTCEVCGGHRFILCRVCSGSHKCYNSEKSGFRSCTMCNENGLIRCPSCSSAPL</sequence>
<evidence type="ECO:0000313" key="3">
    <source>
        <dbReference type="Proteomes" id="UP000250235"/>
    </source>
</evidence>
<dbReference type="Pfam" id="PF00462">
    <property type="entry name" value="Glutaredoxin"/>
    <property type="match status" value="1"/>
</dbReference>
<dbReference type="InterPro" id="IPR002109">
    <property type="entry name" value="Glutaredoxin"/>
</dbReference>
<dbReference type="OrthoDB" id="423313at2759"/>
<evidence type="ECO:0000259" key="1">
    <source>
        <dbReference type="Pfam" id="PF00462"/>
    </source>
</evidence>
<evidence type="ECO:0000313" key="2">
    <source>
        <dbReference type="EMBL" id="KZV25763.1"/>
    </source>
</evidence>
<dbReference type="PANTHER" id="PTHR45669">
    <property type="entry name" value="GLUTAREDOXIN DOMAIN-CONTAINING CYSTEINE-RICH PROTEIN CG12206-RELATED"/>
    <property type="match status" value="1"/>
</dbReference>
<accession>A0A2Z7AWA0</accession>
<dbReference type="Gene3D" id="3.40.30.10">
    <property type="entry name" value="Glutaredoxin"/>
    <property type="match status" value="1"/>
</dbReference>
<dbReference type="SUPFAM" id="SSF52833">
    <property type="entry name" value="Thioredoxin-like"/>
    <property type="match status" value="1"/>
</dbReference>
<keyword evidence="3" id="KW-1185">Reference proteome</keyword>
<name>A0A2Z7AWA0_9LAMI</name>
<dbReference type="PANTHER" id="PTHR45669:SF26">
    <property type="entry name" value="GLUTAREDOXIN DOMAIN-CONTAINING PROTEIN"/>
    <property type="match status" value="1"/>
</dbReference>